<reference evidence="2 3" key="1">
    <citation type="submission" date="2019-02" db="EMBL/GenBank/DDBJ databases">
        <title>Deep-cultivation of Planctomycetes and their phenomic and genomic characterization uncovers novel biology.</title>
        <authorList>
            <person name="Wiegand S."/>
            <person name="Jogler M."/>
            <person name="Boedeker C."/>
            <person name="Pinto D."/>
            <person name="Vollmers J."/>
            <person name="Rivas-Marin E."/>
            <person name="Kohn T."/>
            <person name="Peeters S.H."/>
            <person name="Heuer A."/>
            <person name="Rast P."/>
            <person name="Oberbeckmann S."/>
            <person name="Bunk B."/>
            <person name="Jeske O."/>
            <person name="Meyerdierks A."/>
            <person name="Storesund J.E."/>
            <person name="Kallscheuer N."/>
            <person name="Luecker S."/>
            <person name="Lage O.M."/>
            <person name="Pohl T."/>
            <person name="Merkel B.J."/>
            <person name="Hornburger P."/>
            <person name="Mueller R.-W."/>
            <person name="Bruemmer F."/>
            <person name="Labrenz M."/>
            <person name="Spormann A.M."/>
            <person name="Op Den Camp H."/>
            <person name="Overmann J."/>
            <person name="Amann R."/>
            <person name="Jetten M.S.M."/>
            <person name="Mascher T."/>
            <person name="Medema M.H."/>
            <person name="Devos D.P."/>
            <person name="Kaster A.-K."/>
            <person name="Ovreas L."/>
            <person name="Rohde M."/>
            <person name="Galperin M.Y."/>
            <person name="Jogler C."/>
        </authorList>
    </citation>
    <scope>NUCLEOTIDE SEQUENCE [LARGE SCALE GENOMIC DNA]</scope>
    <source>
        <strain evidence="2 3">Poly41</strain>
    </source>
</reference>
<name>A0A5C6DMA8_9BACT</name>
<feature type="region of interest" description="Disordered" evidence="1">
    <location>
        <begin position="71"/>
        <end position="107"/>
    </location>
</feature>
<dbReference type="EMBL" id="SJPV01000005">
    <property type="protein sequence ID" value="TWU37274.1"/>
    <property type="molecule type" value="Genomic_DNA"/>
</dbReference>
<dbReference type="Proteomes" id="UP000319143">
    <property type="component" value="Unassembled WGS sequence"/>
</dbReference>
<sequence>MSGVRSGIEGLFLLVNSGMVRDVRGLFSFEYIEINICICVYVCVVCAATNLETTLTSLTTLATPHAEEACQLSTPAPRHHQDHPLMWVLPDRPGGMPPAAANSQQLT</sequence>
<keyword evidence="3" id="KW-1185">Reference proteome</keyword>
<evidence type="ECO:0000313" key="2">
    <source>
        <dbReference type="EMBL" id="TWU37274.1"/>
    </source>
</evidence>
<evidence type="ECO:0000313" key="3">
    <source>
        <dbReference type="Proteomes" id="UP000319143"/>
    </source>
</evidence>
<accession>A0A5C6DMA8</accession>
<comment type="caution">
    <text evidence="2">The sequence shown here is derived from an EMBL/GenBank/DDBJ whole genome shotgun (WGS) entry which is preliminary data.</text>
</comment>
<organism evidence="2 3">
    <name type="scientific">Novipirellula artificiosorum</name>
    <dbReference type="NCBI Taxonomy" id="2528016"/>
    <lineage>
        <taxon>Bacteria</taxon>
        <taxon>Pseudomonadati</taxon>
        <taxon>Planctomycetota</taxon>
        <taxon>Planctomycetia</taxon>
        <taxon>Pirellulales</taxon>
        <taxon>Pirellulaceae</taxon>
        <taxon>Novipirellula</taxon>
    </lineage>
</organism>
<proteinExistence type="predicted"/>
<evidence type="ECO:0000256" key="1">
    <source>
        <dbReference type="SAM" id="MobiDB-lite"/>
    </source>
</evidence>
<protein>
    <submittedName>
        <fullName evidence="2">Uncharacterized protein</fullName>
    </submittedName>
</protein>
<dbReference type="AlphaFoldDB" id="A0A5C6DMA8"/>
<gene>
    <name evidence="2" type="ORF">Poly41_34030</name>
</gene>